<comment type="function">
    <text evidence="8">ABC transporter involved in fatty acid import. Transmembrane domains (TMD) form a pore in the membrane and the ATP-binding domain (NBD) is responsible for energy generation.</text>
</comment>
<dbReference type="GO" id="GO:0015421">
    <property type="term" value="F:ABC-type oligopeptide transporter activity"/>
    <property type="evidence" value="ECO:0007669"/>
    <property type="project" value="TreeGrafter"/>
</dbReference>
<accession>A4EB96</accession>
<keyword evidence="6 12" id="KW-1133">Transmembrane helix</keyword>
<feature type="transmembrane region" description="Helical" evidence="12">
    <location>
        <begin position="230"/>
        <end position="250"/>
    </location>
</feature>
<evidence type="ECO:0000256" key="9">
    <source>
        <dbReference type="ARBA" id="ARBA00061644"/>
    </source>
</evidence>
<dbReference type="PROSITE" id="PS50929">
    <property type="entry name" value="ABC_TM1F"/>
    <property type="match status" value="1"/>
</dbReference>
<dbReference type="InterPro" id="IPR003439">
    <property type="entry name" value="ABC_transporter-like_ATP-bd"/>
</dbReference>
<evidence type="ECO:0000313" key="16">
    <source>
        <dbReference type="Proteomes" id="UP000002979"/>
    </source>
</evidence>
<dbReference type="SUPFAM" id="SSF52540">
    <property type="entry name" value="P-loop containing nucleoside triphosphate hydrolases"/>
    <property type="match status" value="1"/>
</dbReference>
<dbReference type="InterPro" id="IPR017871">
    <property type="entry name" value="ABC_transporter-like_CS"/>
</dbReference>
<keyword evidence="5 15" id="KW-0067">ATP-binding</keyword>
<dbReference type="SUPFAM" id="SSF90123">
    <property type="entry name" value="ABC transporter transmembrane region"/>
    <property type="match status" value="1"/>
</dbReference>
<comment type="similarity">
    <text evidence="9">Belongs to the ABC transporter superfamily. Lipid exporter (TC 3.A.1.106) family.</text>
</comment>
<feature type="region of interest" description="Disordered" evidence="11">
    <location>
        <begin position="1"/>
        <end position="80"/>
    </location>
</feature>
<dbReference type="Pfam" id="PF00664">
    <property type="entry name" value="ABC_membrane"/>
    <property type="match status" value="1"/>
</dbReference>
<feature type="transmembrane region" description="Helical" evidence="12">
    <location>
        <begin position="256"/>
        <end position="273"/>
    </location>
</feature>
<reference evidence="15 16" key="2">
    <citation type="submission" date="2007-04" db="EMBL/GenBank/DDBJ databases">
        <authorList>
            <person name="Fulton L."/>
            <person name="Clifton S."/>
            <person name="Fulton B."/>
            <person name="Xu J."/>
            <person name="Minx P."/>
            <person name="Mardis E.R."/>
            <person name="Wilson R.K."/>
        </authorList>
    </citation>
    <scope>NUCLEOTIDE SEQUENCE [LARGE SCALE GENOMIC DNA]</scope>
    <source>
        <strain evidence="16">ATCC 25986 / DSM 3979 / JCM 10188 / KCTC 3647 / NCTC 11838 / VPI 1003</strain>
    </source>
</reference>
<feature type="compositionally biased region" description="Basic and acidic residues" evidence="11">
    <location>
        <begin position="35"/>
        <end position="71"/>
    </location>
</feature>
<protein>
    <recommendedName>
        <fullName evidence="10">Fatty acid ABC transporter ATP-binding/permease protein</fullName>
    </recommendedName>
</protein>
<dbReference type="InterPro" id="IPR039421">
    <property type="entry name" value="Type_1_exporter"/>
</dbReference>
<feature type="transmembrane region" description="Helical" evidence="12">
    <location>
        <begin position="155"/>
        <end position="180"/>
    </location>
</feature>
<dbReference type="AlphaFoldDB" id="A4EB96"/>
<reference evidence="15 16" key="1">
    <citation type="submission" date="2007-01" db="EMBL/GenBank/DDBJ databases">
        <title>Draft genome sequence of Collinsella aerofaciens (ATCC 25986).</title>
        <authorList>
            <person name="Sudarsanam P."/>
            <person name="Ley R."/>
            <person name="Guruge J."/>
            <person name="Turnbaugh P.J."/>
            <person name="Mahowald M."/>
            <person name="Liep D."/>
            <person name="Gordon J."/>
        </authorList>
    </citation>
    <scope>NUCLEOTIDE SEQUENCE [LARGE SCALE GENOMIC DNA]</scope>
    <source>
        <strain evidence="16">ATCC 25986 / DSM 3979 / JCM 10188 / KCTC 3647 / NCTC 11838 / VPI 1003</strain>
    </source>
</reference>
<dbReference type="RefSeq" id="WP_006235636.1">
    <property type="nucleotide sequence ID" value="NZ_AAVN02000007.1"/>
</dbReference>
<dbReference type="Gene3D" id="1.20.1560.10">
    <property type="entry name" value="ABC transporter type 1, transmembrane domain"/>
    <property type="match status" value="1"/>
</dbReference>
<evidence type="ECO:0000256" key="12">
    <source>
        <dbReference type="SAM" id="Phobius"/>
    </source>
</evidence>
<keyword evidence="3 12" id="KW-0812">Transmembrane</keyword>
<sequence>MTEELKKQGGLVDAAAADAADKTVDQAAASTELDDAAKAAAEREARRQALYEENERAEDERARAEAERMRDVDDEDEDEKPRDTWATVRRLWSEAAGDHWRFYIVFASIVFYAIFNTAAPAYSARVIDELWGHIQVAFANNATFNITWENCGRTIFIYFMIWTAAASFYALQSFLMSSVAERLNLRLRNRIAQKLNRLPLAFFDAHRPGEVVSRATNDLDKMSESMQRGLLQLLVSIGTVVGAVSVMFVFSVQLTLVFLFFTALSLLVTKVVSRRTHDVTGERQEWVSKITSAVEEGYSGRLVIRAFNRERQSSAEVHEASGELARVSTKADFMINAVGPAVRFIGRLAQIVIALVGCSMLVAGHMTVGVFQAFFQFIYEASEPMTQLSFTFNSLQSALASAERVFDLLDEPEMEADPLPDKAAKLPGRVEGRVSFEHVRFGYSPDKPLMRDVSFTAEPGQKIAVVGTTGAGKTTLINLLMRFYEIDGGRITLDGVDTSRMDRGELRQQFGMVLQDAWLFDGTIAENIAYGCPEATRDEIVAAARAAQVDFFVRTMPQGYDTRVANDAESISQGQRQLLTIARVLLNNPAILILDEATSSVDTRTELAIGRAMDALMRGRTSFVIAHRLSTIVDADLILVMDHGNIIEQGTHKELLAAEGAYADLYLSQFA</sequence>
<keyword evidence="7 12" id="KW-0472">Membrane</keyword>
<dbReference type="FunFam" id="3.40.50.300:FF:000287">
    <property type="entry name" value="Multidrug ABC transporter ATP-binding protein"/>
    <property type="match status" value="1"/>
</dbReference>
<dbReference type="PANTHER" id="PTHR43394">
    <property type="entry name" value="ATP-DEPENDENT PERMEASE MDL1, MITOCHONDRIAL"/>
    <property type="match status" value="1"/>
</dbReference>
<dbReference type="PROSITE" id="PS50893">
    <property type="entry name" value="ABC_TRANSPORTER_2"/>
    <property type="match status" value="1"/>
</dbReference>
<dbReference type="InterPro" id="IPR011527">
    <property type="entry name" value="ABC1_TM_dom"/>
</dbReference>
<evidence type="ECO:0000256" key="11">
    <source>
        <dbReference type="SAM" id="MobiDB-lite"/>
    </source>
</evidence>
<dbReference type="GO" id="GO:0016887">
    <property type="term" value="F:ATP hydrolysis activity"/>
    <property type="evidence" value="ECO:0007669"/>
    <property type="project" value="InterPro"/>
</dbReference>
<dbReference type="GO" id="GO:0005524">
    <property type="term" value="F:ATP binding"/>
    <property type="evidence" value="ECO:0007669"/>
    <property type="project" value="UniProtKB-KW"/>
</dbReference>
<evidence type="ECO:0000256" key="5">
    <source>
        <dbReference type="ARBA" id="ARBA00022840"/>
    </source>
</evidence>
<dbReference type="GeneID" id="92850258"/>
<evidence type="ECO:0000256" key="7">
    <source>
        <dbReference type="ARBA" id="ARBA00023136"/>
    </source>
</evidence>
<feature type="domain" description="ABC transmembrane type-1" evidence="14">
    <location>
        <begin position="104"/>
        <end position="397"/>
    </location>
</feature>
<evidence type="ECO:0000313" key="15">
    <source>
        <dbReference type="EMBL" id="EBA39100.1"/>
    </source>
</evidence>
<dbReference type="Pfam" id="PF00005">
    <property type="entry name" value="ABC_tran"/>
    <property type="match status" value="1"/>
</dbReference>
<dbReference type="InterPro" id="IPR036640">
    <property type="entry name" value="ABC1_TM_sf"/>
</dbReference>
<feature type="domain" description="ABC transporter" evidence="13">
    <location>
        <begin position="434"/>
        <end position="668"/>
    </location>
</feature>
<organism evidence="15 16">
    <name type="scientific">Collinsella aerofaciens (strain ATCC 25986 / DSM 3979 / JCM 10188 / KCTC 3647 / NCTC 11838 / VPI 1003)</name>
    <dbReference type="NCBI Taxonomy" id="411903"/>
    <lineage>
        <taxon>Bacteria</taxon>
        <taxon>Bacillati</taxon>
        <taxon>Actinomycetota</taxon>
        <taxon>Coriobacteriia</taxon>
        <taxon>Coriobacteriales</taxon>
        <taxon>Coriobacteriaceae</taxon>
        <taxon>Collinsella</taxon>
    </lineage>
</organism>
<dbReference type="EMBL" id="AAVN02000007">
    <property type="protein sequence ID" value="EBA39100.1"/>
    <property type="molecule type" value="Genomic_DNA"/>
</dbReference>
<name>A4EB96_COLAA</name>
<dbReference type="PROSITE" id="PS00211">
    <property type="entry name" value="ABC_TRANSPORTER_1"/>
    <property type="match status" value="1"/>
</dbReference>
<dbReference type="CDD" id="cd18547">
    <property type="entry name" value="ABC_6TM_Tm288_like"/>
    <property type="match status" value="1"/>
</dbReference>
<feature type="transmembrane region" description="Helical" evidence="12">
    <location>
        <begin position="351"/>
        <end position="375"/>
    </location>
</feature>
<keyword evidence="2" id="KW-0813">Transport</keyword>
<dbReference type="Gene3D" id="3.40.50.300">
    <property type="entry name" value="P-loop containing nucleotide triphosphate hydrolases"/>
    <property type="match status" value="1"/>
</dbReference>
<evidence type="ECO:0000256" key="8">
    <source>
        <dbReference type="ARBA" id="ARBA00055053"/>
    </source>
</evidence>
<dbReference type="CDD" id="cd03254">
    <property type="entry name" value="ABCC_Glucan_exporter_like"/>
    <property type="match status" value="1"/>
</dbReference>
<evidence type="ECO:0000256" key="2">
    <source>
        <dbReference type="ARBA" id="ARBA00022448"/>
    </source>
</evidence>
<evidence type="ECO:0000256" key="6">
    <source>
        <dbReference type="ARBA" id="ARBA00022989"/>
    </source>
</evidence>
<evidence type="ECO:0000256" key="1">
    <source>
        <dbReference type="ARBA" id="ARBA00004651"/>
    </source>
</evidence>
<gene>
    <name evidence="15" type="ORF">COLAER_01712</name>
</gene>
<dbReference type="Proteomes" id="UP000002979">
    <property type="component" value="Unassembled WGS sequence"/>
</dbReference>
<feature type="transmembrane region" description="Helical" evidence="12">
    <location>
        <begin position="100"/>
        <end position="122"/>
    </location>
</feature>
<evidence type="ECO:0000259" key="14">
    <source>
        <dbReference type="PROSITE" id="PS50929"/>
    </source>
</evidence>
<proteinExistence type="inferred from homology"/>
<dbReference type="SMART" id="SM00382">
    <property type="entry name" value="AAA"/>
    <property type="match status" value="1"/>
</dbReference>
<dbReference type="InterPro" id="IPR027417">
    <property type="entry name" value="P-loop_NTPase"/>
</dbReference>
<keyword evidence="4" id="KW-0547">Nucleotide-binding</keyword>
<evidence type="ECO:0000256" key="10">
    <source>
        <dbReference type="ARBA" id="ARBA00071747"/>
    </source>
</evidence>
<comment type="caution">
    <text evidence="15">The sequence shown here is derived from an EMBL/GenBank/DDBJ whole genome shotgun (WGS) entry which is preliminary data.</text>
</comment>
<evidence type="ECO:0000256" key="4">
    <source>
        <dbReference type="ARBA" id="ARBA00022741"/>
    </source>
</evidence>
<comment type="subcellular location">
    <subcellularLocation>
        <location evidence="1">Cell membrane</location>
        <topology evidence="1">Multi-pass membrane protein</topology>
    </subcellularLocation>
</comment>
<dbReference type="GO" id="GO:0005886">
    <property type="term" value="C:plasma membrane"/>
    <property type="evidence" value="ECO:0007669"/>
    <property type="project" value="UniProtKB-SubCell"/>
</dbReference>
<dbReference type="InterPro" id="IPR003593">
    <property type="entry name" value="AAA+_ATPase"/>
</dbReference>
<evidence type="ECO:0000256" key="3">
    <source>
        <dbReference type="ARBA" id="ARBA00022692"/>
    </source>
</evidence>
<dbReference type="PANTHER" id="PTHR43394:SF1">
    <property type="entry name" value="ATP-BINDING CASSETTE SUB-FAMILY B MEMBER 10, MITOCHONDRIAL"/>
    <property type="match status" value="1"/>
</dbReference>
<evidence type="ECO:0000259" key="13">
    <source>
        <dbReference type="PROSITE" id="PS50893"/>
    </source>
</evidence>